<feature type="region of interest" description="Disordered" evidence="1">
    <location>
        <begin position="223"/>
        <end position="330"/>
    </location>
</feature>
<accession>A0A167J8U4</accession>
<gene>
    <name evidence="2" type="ORF">CALVIDRAFT_540081</name>
</gene>
<keyword evidence="3" id="KW-1185">Reference proteome</keyword>
<dbReference type="AlphaFoldDB" id="A0A167J8U4"/>
<reference evidence="2 3" key="1">
    <citation type="journal article" date="2016" name="Mol. Biol. Evol.">
        <title>Comparative Genomics of Early-Diverging Mushroom-Forming Fungi Provides Insights into the Origins of Lignocellulose Decay Capabilities.</title>
        <authorList>
            <person name="Nagy L.G."/>
            <person name="Riley R."/>
            <person name="Tritt A."/>
            <person name="Adam C."/>
            <person name="Daum C."/>
            <person name="Floudas D."/>
            <person name="Sun H."/>
            <person name="Yadav J.S."/>
            <person name="Pangilinan J."/>
            <person name="Larsson K.H."/>
            <person name="Matsuura K."/>
            <person name="Barry K."/>
            <person name="Labutti K."/>
            <person name="Kuo R."/>
            <person name="Ohm R.A."/>
            <person name="Bhattacharya S.S."/>
            <person name="Shirouzu T."/>
            <person name="Yoshinaga Y."/>
            <person name="Martin F.M."/>
            <person name="Grigoriev I.V."/>
            <person name="Hibbett D.S."/>
        </authorList>
    </citation>
    <scope>NUCLEOTIDE SEQUENCE [LARGE SCALE GENOMIC DNA]</scope>
    <source>
        <strain evidence="2 3">TUFC12733</strain>
    </source>
</reference>
<sequence length="330" mass="37203">MAEVVDLAAMEDIQLVTESVQRRLREYSQSGRFHAAHLLVAIANSYPTIVDPWLADLDNCTLLLKPEHRPDLRNILKFFYETPTATPDISGLLKLPELQPNSSILAHYKDLAPLVAPCDPANEVQFNKAASDRFALYSDGEDHPDMEKLSLHVLVAIVKTDPALDQSLVNLDNAKELLKDKGWLRCHALPRVPAENKWHYIAQWKECLPLRKAEVAIKPLEELEAKPPIPDPATPPAANDEREYPQMPTPISEFPSSPQASLHEDWQREGSSPLRSLTPSDNEDMDADLDGDEPGGSQKKPKPYNLRTPSERRVTQKHFRSRISRVTRRA</sequence>
<feature type="compositionally biased region" description="Polar residues" evidence="1">
    <location>
        <begin position="269"/>
        <end position="280"/>
    </location>
</feature>
<evidence type="ECO:0000256" key="1">
    <source>
        <dbReference type="SAM" id="MobiDB-lite"/>
    </source>
</evidence>
<evidence type="ECO:0000313" key="3">
    <source>
        <dbReference type="Proteomes" id="UP000076738"/>
    </source>
</evidence>
<proteinExistence type="predicted"/>
<feature type="compositionally biased region" description="Acidic residues" evidence="1">
    <location>
        <begin position="281"/>
        <end position="293"/>
    </location>
</feature>
<protein>
    <submittedName>
        <fullName evidence="2">Uncharacterized protein</fullName>
    </submittedName>
</protein>
<dbReference type="EMBL" id="KV417302">
    <property type="protein sequence ID" value="KZO93354.1"/>
    <property type="molecule type" value="Genomic_DNA"/>
</dbReference>
<dbReference type="Proteomes" id="UP000076738">
    <property type="component" value="Unassembled WGS sequence"/>
</dbReference>
<name>A0A167J8U4_CALVF</name>
<feature type="compositionally biased region" description="Basic residues" evidence="1">
    <location>
        <begin position="315"/>
        <end position="330"/>
    </location>
</feature>
<organism evidence="2 3">
    <name type="scientific">Calocera viscosa (strain TUFC12733)</name>
    <dbReference type="NCBI Taxonomy" id="1330018"/>
    <lineage>
        <taxon>Eukaryota</taxon>
        <taxon>Fungi</taxon>
        <taxon>Dikarya</taxon>
        <taxon>Basidiomycota</taxon>
        <taxon>Agaricomycotina</taxon>
        <taxon>Dacrymycetes</taxon>
        <taxon>Dacrymycetales</taxon>
        <taxon>Dacrymycetaceae</taxon>
        <taxon>Calocera</taxon>
    </lineage>
</organism>
<evidence type="ECO:0000313" key="2">
    <source>
        <dbReference type="EMBL" id="KZO93354.1"/>
    </source>
</evidence>